<protein>
    <submittedName>
        <fullName evidence="5">LuxR family transcriptional regulator</fullName>
    </submittedName>
</protein>
<keyword evidence="1" id="KW-0805">Transcription regulation</keyword>
<dbReference type="Pfam" id="PF00196">
    <property type="entry name" value="GerE"/>
    <property type="match status" value="1"/>
</dbReference>
<accession>A0A3S9AZW5</accession>
<name>A0A3S9AZW5_9HYPH</name>
<dbReference type="PANTHER" id="PTHR44688:SF16">
    <property type="entry name" value="DNA-BINDING TRANSCRIPTIONAL ACTIVATOR DEVR_DOSR"/>
    <property type="match status" value="1"/>
</dbReference>
<evidence type="ECO:0000256" key="2">
    <source>
        <dbReference type="ARBA" id="ARBA00023125"/>
    </source>
</evidence>
<dbReference type="AlphaFoldDB" id="A0A3S9AZW5"/>
<dbReference type="SMART" id="SM00421">
    <property type="entry name" value="HTH_LUXR"/>
    <property type="match status" value="1"/>
</dbReference>
<dbReference type="PROSITE" id="PS50043">
    <property type="entry name" value="HTH_LUXR_2"/>
    <property type="match status" value="1"/>
</dbReference>
<dbReference type="Pfam" id="PF03472">
    <property type="entry name" value="Autoind_bind"/>
    <property type="match status" value="1"/>
</dbReference>
<dbReference type="InterPro" id="IPR016032">
    <property type="entry name" value="Sig_transdc_resp-reg_C-effctor"/>
</dbReference>
<evidence type="ECO:0000256" key="3">
    <source>
        <dbReference type="ARBA" id="ARBA00023163"/>
    </source>
</evidence>
<reference evidence="5 6" key="1">
    <citation type="submission" date="2018-09" db="EMBL/GenBank/DDBJ databases">
        <title>Marinorhizobium profundi gen. nov., sp. nov., isolated from a deep-sea sediment sample from the New Britain Trench and proposal of Marinorhizobiaceae fam. nov. in the order Rhizobiales of the class Alphaproteobacteria.</title>
        <authorList>
            <person name="Cao J."/>
        </authorList>
    </citation>
    <scope>NUCLEOTIDE SEQUENCE [LARGE SCALE GENOMIC DNA]</scope>
    <source>
        <strain evidence="5 6">WS11</strain>
    </source>
</reference>
<sequence length="234" mass="26309">MRTAQDVRLAETVDDAVHALRSHFGFDHATYHLGYTIDAVIDAPFVKSTYSDAWMGRYILKRYVNVDPVVQHGFRRQLPFFWSELPMAPQAMELMQDAMAHGVGTEGYTIPIIDRVRRRALLSLTTTQLDTAPFRQIVEAERTALAELAFLIHEKAIGELHGSDPLPALAARELECLTWSAEGRTYKEIARQLDISEHTARAYLRSARLKLGCGSIAEAVAKAIRFNLIEENNA</sequence>
<dbReference type="Gene3D" id="3.30.450.80">
    <property type="entry name" value="Transcription factor LuxR-like, autoinducer-binding domain"/>
    <property type="match status" value="1"/>
</dbReference>
<dbReference type="Gene3D" id="1.10.10.10">
    <property type="entry name" value="Winged helix-like DNA-binding domain superfamily/Winged helix DNA-binding domain"/>
    <property type="match status" value="1"/>
</dbReference>
<dbReference type="EMBL" id="CP032509">
    <property type="protein sequence ID" value="AZN70205.1"/>
    <property type="molecule type" value="Genomic_DNA"/>
</dbReference>
<keyword evidence="6" id="KW-1185">Reference proteome</keyword>
<proteinExistence type="predicted"/>
<evidence type="ECO:0000313" key="5">
    <source>
        <dbReference type="EMBL" id="AZN70205.1"/>
    </source>
</evidence>
<keyword evidence="3" id="KW-0804">Transcription</keyword>
<evidence type="ECO:0000259" key="4">
    <source>
        <dbReference type="PROSITE" id="PS50043"/>
    </source>
</evidence>
<dbReference type="PRINTS" id="PR00038">
    <property type="entry name" value="HTHLUXR"/>
</dbReference>
<keyword evidence="2" id="KW-0238">DNA-binding</keyword>
<dbReference type="InterPro" id="IPR000792">
    <property type="entry name" value="Tscrpt_reg_LuxR_C"/>
</dbReference>
<dbReference type="InterPro" id="IPR036388">
    <property type="entry name" value="WH-like_DNA-bd_sf"/>
</dbReference>
<organism evidence="5 6">
    <name type="scientific">Georhizobium profundi</name>
    <dbReference type="NCBI Taxonomy" id="2341112"/>
    <lineage>
        <taxon>Bacteria</taxon>
        <taxon>Pseudomonadati</taxon>
        <taxon>Pseudomonadota</taxon>
        <taxon>Alphaproteobacteria</taxon>
        <taxon>Hyphomicrobiales</taxon>
        <taxon>Rhizobiaceae</taxon>
        <taxon>Georhizobium</taxon>
    </lineage>
</organism>
<dbReference type="SUPFAM" id="SSF75516">
    <property type="entry name" value="Pheromone-binding domain of LuxR-like quorum-sensing transcription factors"/>
    <property type="match status" value="1"/>
</dbReference>
<dbReference type="Proteomes" id="UP000268192">
    <property type="component" value="Chromosome"/>
</dbReference>
<dbReference type="KEGG" id="abaw:D5400_01960"/>
<evidence type="ECO:0000256" key="1">
    <source>
        <dbReference type="ARBA" id="ARBA00023015"/>
    </source>
</evidence>
<dbReference type="GO" id="GO:0003677">
    <property type="term" value="F:DNA binding"/>
    <property type="evidence" value="ECO:0007669"/>
    <property type="project" value="UniProtKB-KW"/>
</dbReference>
<feature type="domain" description="HTH luxR-type" evidence="4">
    <location>
        <begin position="162"/>
        <end position="227"/>
    </location>
</feature>
<dbReference type="OrthoDB" id="9803630at2"/>
<dbReference type="SUPFAM" id="SSF46894">
    <property type="entry name" value="C-terminal effector domain of the bipartite response regulators"/>
    <property type="match status" value="1"/>
</dbReference>
<dbReference type="InterPro" id="IPR005143">
    <property type="entry name" value="TF_LuxR_autoind-bd_dom"/>
</dbReference>
<dbReference type="CDD" id="cd06170">
    <property type="entry name" value="LuxR_C_like"/>
    <property type="match status" value="1"/>
</dbReference>
<dbReference type="InterPro" id="IPR036693">
    <property type="entry name" value="TF_LuxR_autoind-bd_dom_sf"/>
</dbReference>
<dbReference type="GO" id="GO:0006355">
    <property type="term" value="P:regulation of DNA-templated transcription"/>
    <property type="evidence" value="ECO:0007669"/>
    <property type="project" value="InterPro"/>
</dbReference>
<evidence type="ECO:0000313" key="6">
    <source>
        <dbReference type="Proteomes" id="UP000268192"/>
    </source>
</evidence>
<gene>
    <name evidence="5" type="ORF">D5400_01960</name>
</gene>
<dbReference type="PANTHER" id="PTHR44688">
    <property type="entry name" value="DNA-BINDING TRANSCRIPTIONAL ACTIVATOR DEVR_DOSR"/>
    <property type="match status" value="1"/>
</dbReference>